<sequence length="357" mass="38114">MDVNAVNISDIETPAVLIDLDKVEANLKRTQDYADAHGVKLRPHIKTHKLPRFARRQIELGAVGITVQKLGEAEVMADAGITDIFLPYNILGEAKLKRLAALHRRVTIRATADSPETVAGLSATFAGAQKPLEVMVECDTGMGRCGVQSPQAALELAKLIDGSPGLSFAGLMTYPAAGQYAEAARWLAQGKALLTAAGLSPRIISNGGTPDLWHAHEAVVATEHRPGTYIYMDRYQVEKGVATFDDCALTVVTTVVSRPTENRAIIDAGSKALTSDTLGLTGYGRVLGYPEAVITSLSEEHGTIDLSVSTRKPAIGEKLRIVPNHCCVVSNLFDVVNLTQGEDVVETVPVAARGRVD</sequence>
<evidence type="ECO:0000256" key="1">
    <source>
        <dbReference type="ARBA" id="ARBA00005323"/>
    </source>
</evidence>
<gene>
    <name evidence="4" type="ORF">GCM10010862_17490</name>
</gene>
<organism evidence="4 5">
    <name type="scientific">Devosia nitrariae</name>
    <dbReference type="NCBI Taxonomy" id="2071872"/>
    <lineage>
        <taxon>Bacteria</taxon>
        <taxon>Pseudomonadati</taxon>
        <taxon>Pseudomonadota</taxon>
        <taxon>Alphaproteobacteria</taxon>
        <taxon>Hyphomicrobiales</taxon>
        <taxon>Devosiaceae</taxon>
        <taxon>Devosia</taxon>
    </lineage>
</organism>
<dbReference type="Gene3D" id="2.40.37.20">
    <property type="entry name" value="D-serine dehydratase-like domain"/>
    <property type="match status" value="1"/>
</dbReference>
<comment type="similarity">
    <text evidence="1">Belongs to the DSD1 family.</text>
</comment>
<keyword evidence="2" id="KW-0456">Lyase</keyword>
<dbReference type="InterPro" id="IPR001608">
    <property type="entry name" value="Ala_racemase_N"/>
</dbReference>
<keyword evidence="5" id="KW-1185">Reference proteome</keyword>
<dbReference type="SMART" id="SM01119">
    <property type="entry name" value="D-ser_dehydrat"/>
    <property type="match status" value="1"/>
</dbReference>
<dbReference type="InterPro" id="IPR051466">
    <property type="entry name" value="D-amino_acid_metab_enzyme"/>
</dbReference>
<dbReference type="RefSeq" id="WP_284339922.1">
    <property type="nucleotide sequence ID" value="NZ_BSNS01000007.1"/>
</dbReference>
<dbReference type="Pfam" id="PF14031">
    <property type="entry name" value="D-ser_dehydrat"/>
    <property type="match status" value="1"/>
</dbReference>
<evidence type="ECO:0000256" key="2">
    <source>
        <dbReference type="ARBA" id="ARBA00023239"/>
    </source>
</evidence>
<feature type="domain" description="D-serine dehydratase-like" evidence="3">
    <location>
        <begin position="248"/>
        <end position="340"/>
    </location>
</feature>
<dbReference type="InterPro" id="IPR042208">
    <property type="entry name" value="D-ser_dehydrat-like_sf"/>
</dbReference>
<dbReference type="PANTHER" id="PTHR28004:SF2">
    <property type="entry name" value="D-SERINE DEHYDRATASE"/>
    <property type="match status" value="1"/>
</dbReference>
<evidence type="ECO:0000259" key="3">
    <source>
        <dbReference type="SMART" id="SM01119"/>
    </source>
</evidence>
<proteinExistence type="inferred from homology"/>
<dbReference type="EMBL" id="BSNS01000007">
    <property type="protein sequence ID" value="GLQ54490.1"/>
    <property type="molecule type" value="Genomic_DNA"/>
</dbReference>
<dbReference type="Proteomes" id="UP001156691">
    <property type="component" value="Unassembled WGS sequence"/>
</dbReference>
<dbReference type="InterPro" id="IPR026956">
    <property type="entry name" value="D-ser_dehydrat-like_dom"/>
</dbReference>
<name>A0ABQ5W4B0_9HYPH</name>
<dbReference type="InterPro" id="IPR029066">
    <property type="entry name" value="PLP-binding_barrel"/>
</dbReference>
<dbReference type="Pfam" id="PF01168">
    <property type="entry name" value="Ala_racemase_N"/>
    <property type="match status" value="1"/>
</dbReference>
<dbReference type="PANTHER" id="PTHR28004">
    <property type="entry name" value="ZGC:162816-RELATED"/>
    <property type="match status" value="1"/>
</dbReference>
<dbReference type="CDD" id="cd06820">
    <property type="entry name" value="PLPDE_III_LS_D-TA_like"/>
    <property type="match status" value="1"/>
</dbReference>
<protein>
    <submittedName>
        <fullName evidence="4">Alanine racemase</fullName>
    </submittedName>
</protein>
<reference evidence="5" key="1">
    <citation type="journal article" date="2019" name="Int. J. Syst. Evol. Microbiol.">
        <title>The Global Catalogue of Microorganisms (GCM) 10K type strain sequencing project: providing services to taxonomists for standard genome sequencing and annotation.</title>
        <authorList>
            <consortium name="The Broad Institute Genomics Platform"/>
            <consortium name="The Broad Institute Genome Sequencing Center for Infectious Disease"/>
            <person name="Wu L."/>
            <person name="Ma J."/>
        </authorList>
    </citation>
    <scope>NUCLEOTIDE SEQUENCE [LARGE SCALE GENOMIC DNA]</scope>
    <source>
        <strain evidence="5">NBRC 112416</strain>
    </source>
</reference>
<evidence type="ECO:0000313" key="5">
    <source>
        <dbReference type="Proteomes" id="UP001156691"/>
    </source>
</evidence>
<dbReference type="SUPFAM" id="SSF51419">
    <property type="entry name" value="PLP-binding barrel"/>
    <property type="match status" value="1"/>
</dbReference>
<dbReference type="Gene3D" id="3.20.20.10">
    <property type="entry name" value="Alanine racemase"/>
    <property type="match status" value="1"/>
</dbReference>
<evidence type="ECO:0000313" key="4">
    <source>
        <dbReference type="EMBL" id="GLQ54490.1"/>
    </source>
</evidence>
<accession>A0ABQ5W4B0</accession>
<comment type="caution">
    <text evidence="4">The sequence shown here is derived from an EMBL/GenBank/DDBJ whole genome shotgun (WGS) entry which is preliminary data.</text>
</comment>